<evidence type="ECO:0000256" key="2">
    <source>
        <dbReference type="ARBA" id="ARBA00022723"/>
    </source>
</evidence>
<dbReference type="InterPro" id="IPR036909">
    <property type="entry name" value="Cyt_c-like_dom_sf"/>
</dbReference>
<evidence type="ECO:0000313" key="9">
    <source>
        <dbReference type="Proteomes" id="UP001564408"/>
    </source>
</evidence>
<keyword evidence="9" id="KW-1185">Reference proteome</keyword>
<sequence>MKETRLAWSVAITLLMPLSGISAAQTPAEIAQAEYEEVLSLTPNVENGREVYMVCSVCHRPEGWGTPNGSYPQIAGQHSTVIIKQLADIRARNRENPLMYPFAIPEILGGPQRIADVAAYVAQLPMTPNNGVGPGEDLELGKRLYAQDCADCHGDRGQGDKEDHIPALAGQHYHYLMRQFDLIREGRRKNSDPKMVKKIQGFTPQEQAAVVDYTSRLRPPPERVADAGWTNPDFPGFVRDRAPDPLPPASATPIMPGFE</sequence>
<dbReference type="Proteomes" id="UP001564408">
    <property type="component" value="Unassembled WGS sequence"/>
</dbReference>
<evidence type="ECO:0000256" key="6">
    <source>
        <dbReference type="SAM" id="SignalP"/>
    </source>
</evidence>
<protein>
    <submittedName>
        <fullName evidence="8">C-type cytochrome</fullName>
    </submittedName>
</protein>
<evidence type="ECO:0000256" key="4">
    <source>
        <dbReference type="PROSITE-ProRule" id="PRU00433"/>
    </source>
</evidence>
<accession>A0ABV4BID3</accession>
<dbReference type="RefSeq" id="WP_369667621.1">
    <property type="nucleotide sequence ID" value="NZ_JBDKXB010000017.1"/>
</dbReference>
<evidence type="ECO:0000256" key="5">
    <source>
        <dbReference type="SAM" id="MobiDB-lite"/>
    </source>
</evidence>
<organism evidence="8 9">
    <name type="scientific">Thioalkalicoccus limnaeus</name>
    <dbReference type="NCBI Taxonomy" id="120681"/>
    <lineage>
        <taxon>Bacteria</taxon>
        <taxon>Pseudomonadati</taxon>
        <taxon>Pseudomonadota</taxon>
        <taxon>Gammaproteobacteria</taxon>
        <taxon>Chromatiales</taxon>
        <taxon>Chromatiaceae</taxon>
        <taxon>Thioalkalicoccus</taxon>
    </lineage>
</organism>
<dbReference type="InterPro" id="IPR050597">
    <property type="entry name" value="Cytochrome_c_Oxidase_Subunit"/>
</dbReference>
<dbReference type="SUPFAM" id="SSF46626">
    <property type="entry name" value="Cytochrome c"/>
    <property type="match status" value="2"/>
</dbReference>
<gene>
    <name evidence="8" type="ORF">ABC977_12580</name>
</gene>
<feature type="chain" id="PRO_5046004332" evidence="6">
    <location>
        <begin position="25"/>
        <end position="259"/>
    </location>
</feature>
<dbReference type="InterPro" id="IPR009056">
    <property type="entry name" value="Cyt_c-like_dom"/>
</dbReference>
<keyword evidence="1 4" id="KW-0349">Heme</keyword>
<keyword evidence="6" id="KW-0732">Signal</keyword>
<evidence type="ECO:0000256" key="1">
    <source>
        <dbReference type="ARBA" id="ARBA00022617"/>
    </source>
</evidence>
<evidence type="ECO:0000259" key="7">
    <source>
        <dbReference type="PROSITE" id="PS51007"/>
    </source>
</evidence>
<name>A0ABV4BID3_9GAMM</name>
<reference evidence="8 9" key="1">
    <citation type="submission" date="2024-05" db="EMBL/GenBank/DDBJ databases">
        <title>Genome Sequence and Characterization of the New Strain Purple Sulfur Bacterium of Genus Thioalkalicoccus.</title>
        <authorList>
            <person name="Bryantseva I.A."/>
            <person name="Kyndt J.A."/>
            <person name="Imhoff J.F."/>
        </authorList>
    </citation>
    <scope>NUCLEOTIDE SEQUENCE [LARGE SCALE GENOMIC DNA]</scope>
    <source>
        <strain evidence="8 9">Um2</strain>
    </source>
</reference>
<keyword evidence="2 4" id="KW-0479">Metal-binding</keyword>
<proteinExistence type="predicted"/>
<keyword evidence="3 4" id="KW-0408">Iron</keyword>
<dbReference type="PANTHER" id="PTHR33751:SF1">
    <property type="entry name" value="CBB3-TYPE CYTOCHROME C OXIDASE SUBUNIT FIXP"/>
    <property type="match status" value="1"/>
</dbReference>
<evidence type="ECO:0000313" key="8">
    <source>
        <dbReference type="EMBL" id="MEY6433238.1"/>
    </source>
</evidence>
<comment type="caution">
    <text evidence="8">The sequence shown here is derived from an EMBL/GenBank/DDBJ whole genome shotgun (WGS) entry which is preliminary data.</text>
</comment>
<feature type="domain" description="Cytochrome c" evidence="7">
    <location>
        <begin position="43"/>
        <end position="125"/>
    </location>
</feature>
<dbReference type="PANTHER" id="PTHR33751">
    <property type="entry name" value="CBB3-TYPE CYTOCHROME C OXIDASE SUBUNIT FIXP"/>
    <property type="match status" value="1"/>
</dbReference>
<dbReference type="PROSITE" id="PS51007">
    <property type="entry name" value="CYTC"/>
    <property type="match status" value="2"/>
</dbReference>
<dbReference type="PIRSF" id="PIRSF000005">
    <property type="entry name" value="Cytochrome_c4"/>
    <property type="match status" value="1"/>
</dbReference>
<feature type="region of interest" description="Disordered" evidence="5">
    <location>
        <begin position="224"/>
        <end position="259"/>
    </location>
</feature>
<evidence type="ECO:0000256" key="3">
    <source>
        <dbReference type="ARBA" id="ARBA00023004"/>
    </source>
</evidence>
<dbReference type="Gene3D" id="1.10.760.10">
    <property type="entry name" value="Cytochrome c-like domain"/>
    <property type="match status" value="2"/>
</dbReference>
<dbReference type="EMBL" id="JBDKXB010000017">
    <property type="protein sequence ID" value="MEY6433238.1"/>
    <property type="molecule type" value="Genomic_DNA"/>
</dbReference>
<dbReference type="Pfam" id="PF00034">
    <property type="entry name" value="Cytochrom_C"/>
    <property type="match status" value="2"/>
</dbReference>
<feature type="domain" description="Cytochrome c" evidence="7">
    <location>
        <begin position="136"/>
        <end position="218"/>
    </location>
</feature>
<feature type="signal peptide" evidence="6">
    <location>
        <begin position="1"/>
        <end position="24"/>
    </location>
</feature>
<dbReference type="InterPro" id="IPR024167">
    <property type="entry name" value="Cytochrome_c4-like"/>
</dbReference>